<sequence length="130" mass="14039">MADGLSIRLRTLAGSPHLVIAGEVEISTVSLLASVADAVMRTRAAIELTLDLTAVTFIDDVGVAAVNACRRQATTRGLRFRVINPSAAVRAALNARDRRKAVAKTPRRLTPTTALNPGMTRPRGRRRRSR</sequence>
<dbReference type="CDD" id="cd07043">
    <property type="entry name" value="STAS_anti-anti-sigma_factors"/>
    <property type="match status" value="1"/>
</dbReference>
<dbReference type="InterPro" id="IPR058548">
    <property type="entry name" value="MlaB-like_STAS"/>
</dbReference>
<dbReference type="InterPro" id="IPR036513">
    <property type="entry name" value="STAS_dom_sf"/>
</dbReference>
<accession>A0A8J3K9M4</accession>
<dbReference type="RefSeq" id="WP_170213214.1">
    <property type="nucleotide sequence ID" value="NZ_BONH01000018.1"/>
</dbReference>
<evidence type="ECO:0000256" key="1">
    <source>
        <dbReference type="SAM" id="MobiDB-lite"/>
    </source>
</evidence>
<evidence type="ECO:0000313" key="4">
    <source>
        <dbReference type="Proteomes" id="UP000659904"/>
    </source>
</evidence>
<name>A0A8J3K9M4_9ACTN</name>
<dbReference type="InterPro" id="IPR002645">
    <property type="entry name" value="STAS_dom"/>
</dbReference>
<feature type="domain" description="STAS" evidence="2">
    <location>
        <begin position="5"/>
        <end position="93"/>
    </location>
</feature>
<dbReference type="Pfam" id="PF13466">
    <property type="entry name" value="STAS_2"/>
    <property type="match status" value="1"/>
</dbReference>
<dbReference type="PROSITE" id="PS50801">
    <property type="entry name" value="STAS"/>
    <property type="match status" value="1"/>
</dbReference>
<reference evidence="3 4" key="1">
    <citation type="submission" date="2021-01" db="EMBL/GenBank/DDBJ databases">
        <title>Whole genome shotgun sequence of Catellatospora citrea NBRC 14495.</title>
        <authorList>
            <person name="Komaki H."/>
            <person name="Tamura T."/>
        </authorList>
    </citation>
    <scope>NUCLEOTIDE SEQUENCE [LARGE SCALE GENOMIC DNA]</scope>
    <source>
        <strain evidence="3 4">NBRC 14495</strain>
    </source>
</reference>
<dbReference type="EMBL" id="BONH01000018">
    <property type="protein sequence ID" value="GIF98987.1"/>
    <property type="molecule type" value="Genomic_DNA"/>
</dbReference>
<keyword evidence="4" id="KW-1185">Reference proteome</keyword>
<feature type="region of interest" description="Disordered" evidence="1">
    <location>
        <begin position="97"/>
        <end position="130"/>
    </location>
</feature>
<dbReference type="Proteomes" id="UP000659904">
    <property type="component" value="Unassembled WGS sequence"/>
</dbReference>
<proteinExistence type="predicted"/>
<evidence type="ECO:0000313" key="3">
    <source>
        <dbReference type="EMBL" id="GIF98987.1"/>
    </source>
</evidence>
<dbReference type="AlphaFoldDB" id="A0A8J3K9M4"/>
<evidence type="ECO:0000259" key="2">
    <source>
        <dbReference type="PROSITE" id="PS50801"/>
    </source>
</evidence>
<organism evidence="3 4">
    <name type="scientific">Catellatospora citrea</name>
    <dbReference type="NCBI Taxonomy" id="53366"/>
    <lineage>
        <taxon>Bacteria</taxon>
        <taxon>Bacillati</taxon>
        <taxon>Actinomycetota</taxon>
        <taxon>Actinomycetes</taxon>
        <taxon>Micromonosporales</taxon>
        <taxon>Micromonosporaceae</taxon>
        <taxon>Catellatospora</taxon>
    </lineage>
</organism>
<gene>
    <name evidence="3" type="ORF">Cci01nite_40810</name>
</gene>
<comment type="caution">
    <text evidence="3">The sequence shown here is derived from an EMBL/GenBank/DDBJ whole genome shotgun (WGS) entry which is preliminary data.</text>
</comment>
<feature type="compositionally biased region" description="Basic residues" evidence="1">
    <location>
        <begin position="97"/>
        <end position="107"/>
    </location>
</feature>
<dbReference type="Gene3D" id="3.30.750.24">
    <property type="entry name" value="STAS domain"/>
    <property type="match status" value="1"/>
</dbReference>
<protein>
    <recommendedName>
        <fullName evidence="2">STAS domain-containing protein</fullName>
    </recommendedName>
</protein>
<dbReference type="SUPFAM" id="SSF52091">
    <property type="entry name" value="SpoIIaa-like"/>
    <property type="match status" value="1"/>
</dbReference>